<protein>
    <submittedName>
        <fullName evidence="2">Uncharacterized protein</fullName>
    </submittedName>
</protein>
<reference evidence="2 3" key="1">
    <citation type="submission" date="2019-12" db="EMBL/GenBank/DDBJ databases">
        <title>Deinococcus sp. HMF7620 Genome sequencing and assembly.</title>
        <authorList>
            <person name="Kang H."/>
            <person name="Kim H."/>
            <person name="Joh K."/>
        </authorList>
    </citation>
    <scope>NUCLEOTIDE SEQUENCE [LARGE SCALE GENOMIC DNA]</scope>
    <source>
        <strain evidence="2 3">HMF7620</strain>
    </source>
</reference>
<evidence type="ECO:0000313" key="2">
    <source>
        <dbReference type="EMBL" id="MVN89369.1"/>
    </source>
</evidence>
<feature type="transmembrane region" description="Helical" evidence="1">
    <location>
        <begin position="12"/>
        <end position="34"/>
    </location>
</feature>
<gene>
    <name evidence="2" type="ORF">GO986_21780</name>
</gene>
<dbReference type="AlphaFoldDB" id="A0A7C9HUG6"/>
<proteinExistence type="predicted"/>
<sequence length="55" mass="5660">MKDQSGPQLIRQGAYTAVGTLLVYGVVVLTMQVIQARRAQTQTTGGCGCGCGGSK</sequence>
<keyword evidence="1" id="KW-0812">Transmembrane</keyword>
<accession>A0A7C9HUG6</accession>
<name>A0A7C9HUG6_9DEIO</name>
<dbReference type="Proteomes" id="UP000483286">
    <property type="component" value="Unassembled WGS sequence"/>
</dbReference>
<organism evidence="2 3">
    <name type="scientific">Deinococcus arboris</name>
    <dbReference type="NCBI Taxonomy" id="2682977"/>
    <lineage>
        <taxon>Bacteria</taxon>
        <taxon>Thermotogati</taxon>
        <taxon>Deinococcota</taxon>
        <taxon>Deinococci</taxon>
        <taxon>Deinococcales</taxon>
        <taxon>Deinococcaceae</taxon>
        <taxon>Deinococcus</taxon>
    </lineage>
</organism>
<keyword evidence="1" id="KW-0472">Membrane</keyword>
<dbReference type="RefSeq" id="WP_157461628.1">
    <property type="nucleotide sequence ID" value="NZ_WQLB01000058.1"/>
</dbReference>
<comment type="caution">
    <text evidence="2">The sequence shown here is derived from an EMBL/GenBank/DDBJ whole genome shotgun (WGS) entry which is preliminary data.</text>
</comment>
<dbReference type="EMBL" id="WQLB01000058">
    <property type="protein sequence ID" value="MVN89369.1"/>
    <property type="molecule type" value="Genomic_DNA"/>
</dbReference>
<keyword evidence="1" id="KW-1133">Transmembrane helix</keyword>
<evidence type="ECO:0000256" key="1">
    <source>
        <dbReference type="SAM" id="Phobius"/>
    </source>
</evidence>
<evidence type="ECO:0000313" key="3">
    <source>
        <dbReference type="Proteomes" id="UP000483286"/>
    </source>
</evidence>
<keyword evidence="3" id="KW-1185">Reference proteome</keyword>